<keyword evidence="3" id="KW-1185">Reference proteome</keyword>
<evidence type="ECO:0000313" key="3">
    <source>
        <dbReference type="Proteomes" id="UP001604336"/>
    </source>
</evidence>
<accession>A0ABD1Q6Y8</accession>
<feature type="signal peptide" evidence="1">
    <location>
        <begin position="1"/>
        <end position="24"/>
    </location>
</feature>
<gene>
    <name evidence="2" type="ORF">Adt_39504</name>
</gene>
<organism evidence="2 3">
    <name type="scientific">Abeliophyllum distichum</name>
    <dbReference type="NCBI Taxonomy" id="126358"/>
    <lineage>
        <taxon>Eukaryota</taxon>
        <taxon>Viridiplantae</taxon>
        <taxon>Streptophyta</taxon>
        <taxon>Embryophyta</taxon>
        <taxon>Tracheophyta</taxon>
        <taxon>Spermatophyta</taxon>
        <taxon>Magnoliopsida</taxon>
        <taxon>eudicotyledons</taxon>
        <taxon>Gunneridae</taxon>
        <taxon>Pentapetalae</taxon>
        <taxon>asterids</taxon>
        <taxon>lamiids</taxon>
        <taxon>Lamiales</taxon>
        <taxon>Oleaceae</taxon>
        <taxon>Forsythieae</taxon>
        <taxon>Abeliophyllum</taxon>
    </lineage>
</organism>
<sequence length="171" mass="19580">MMGWSLRVRWWWVAMMRWTLRVRWWSVDTGETVVYSFQVEYTWEGAHDEVGYSCREKVVIDHDVAEYTWVLVEGAHDAEESSWEMGENNHVAVGGTGDHDEVEYTLPAVDGDADDWVVLEVVDSLGVEVGSKNMVEDYNHHIDFVLLSLLHVLLSLAKCRDSKLGIASSLY</sequence>
<dbReference type="AlphaFoldDB" id="A0ABD1Q6Y8"/>
<dbReference type="Proteomes" id="UP001604336">
    <property type="component" value="Unassembled WGS sequence"/>
</dbReference>
<comment type="caution">
    <text evidence="2">The sequence shown here is derived from an EMBL/GenBank/DDBJ whole genome shotgun (WGS) entry which is preliminary data.</text>
</comment>
<keyword evidence="1" id="KW-0732">Signal</keyword>
<proteinExistence type="predicted"/>
<reference evidence="3" key="1">
    <citation type="submission" date="2024-07" db="EMBL/GenBank/DDBJ databases">
        <title>Two chromosome-level genome assemblies of Korean endemic species Abeliophyllum distichum and Forsythia ovata (Oleaceae).</title>
        <authorList>
            <person name="Jang H."/>
        </authorList>
    </citation>
    <scope>NUCLEOTIDE SEQUENCE [LARGE SCALE GENOMIC DNA]</scope>
</reference>
<dbReference type="EMBL" id="JBFOLK010000012">
    <property type="protein sequence ID" value="KAL2471368.1"/>
    <property type="molecule type" value="Genomic_DNA"/>
</dbReference>
<feature type="chain" id="PRO_5044800186" evidence="1">
    <location>
        <begin position="25"/>
        <end position="171"/>
    </location>
</feature>
<evidence type="ECO:0000313" key="2">
    <source>
        <dbReference type="EMBL" id="KAL2471368.1"/>
    </source>
</evidence>
<evidence type="ECO:0000256" key="1">
    <source>
        <dbReference type="SAM" id="SignalP"/>
    </source>
</evidence>
<protein>
    <submittedName>
        <fullName evidence="2">Uncharacterized protein</fullName>
    </submittedName>
</protein>
<name>A0ABD1Q6Y8_9LAMI</name>